<dbReference type="PROSITE" id="PS50893">
    <property type="entry name" value="ABC_TRANSPORTER_2"/>
    <property type="match status" value="1"/>
</dbReference>
<keyword evidence="2" id="KW-1003">Cell membrane</keyword>
<evidence type="ECO:0000256" key="4">
    <source>
        <dbReference type="ARBA" id="ARBA00022519"/>
    </source>
</evidence>
<proteinExistence type="predicted"/>
<keyword evidence="7" id="KW-1278">Translocase</keyword>
<name>A0A3B1BPT3_9ZZZZ</name>
<dbReference type="InterPro" id="IPR005116">
    <property type="entry name" value="Transp-assoc_OB_typ1"/>
</dbReference>
<evidence type="ECO:0000256" key="1">
    <source>
        <dbReference type="ARBA" id="ARBA00022448"/>
    </source>
</evidence>
<dbReference type="Gene3D" id="3.40.50.300">
    <property type="entry name" value="P-loop containing nucleotide triphosphate hydrolases"/>
    <property type="match status" value="1"/>
</dbReference>
<evidence type="ECO:0000313" key="11">
    <source>
        <dbReference type="EMBL" id="VAX14213.1"/>
    </source>
</evidence>
<gene>
    <name evidence="11" type="ORF">MNBD_GAMMA24-2697</name>
</gene>
<keyword evidence="5" id="KW-0547">Nucleotide-binding</keyword>
<dbReference type="SUPFAM" id="SSF50331">
    <property type="entry name" value="MOP-like"/>
    <property type="match status" value="1"/>
</dbReference>
<dbReference type="EMBL" id="UOFZ01000163">
    <property type="protein sequence ID" value="VAX14213.1"/>
    <property type="molecule type" value="Genomic_DNA"/>
</dbReference>
<keyword evidence="1" id="KW-0813">Transport</keyword>
<dbReference type="GO" id="GO:0140359">
    <property type="term" value="F:ABC-type transporter activity"/>
    <property type="evidence" value="ECO:0007669"/>
    <property type="project" value="InterPro"/>
</dbReference>
<dbReference type="InterPro" id="IPR017871">
    <property type="entry name" value="ABC_transporter-like_CS"/>
</dbReference>
<dbReference type="GO" id="GO:0016020">
    <property type="term" value="C:membrane"/>
    <property type="evidence" value="ECO:0007669"/>
    <property type="project" value="InterPro"/>
</dbReference>
<keyword evidence="3" id="KW-0500">Molybdenum</keyword>
<dbReference type="InterPro" id="IPR008995">
    <property type="entry name" value="Mo/tungstate-bd_C_term_dom"/>
</dbReference>
<dbReference type="PROSITE" id="PS00211">
    <property type="entry name" value="ABC_TRANSPORTER_1"/>
    <property type="match status" value="1"/>
</dbReference>
<dbReference type="GO" id="GO:0005524">
    <property type="term" value="F:ATP binding"/>
    <property type="evidence" value="ECO:0007669"/>
    <property type="project" value="UniProtKB-KW"/>
</dbReference>
<evidence type="ECO:0000256" key="5">
    <source>
        <dbReference type="ARBA" id="ARBA00022741"/>
    </source>
</evidence>
<evidence type="ECO:0000256" key="7">
    <source>
        <dbReference type="ARBA" id="ARBA00022967"/>
    </source>
</evidence>
<keyword evidence="6 11" id="KW-0067">ATP-binding</keyword>
<dbReference type="GO" id="GO:0016887">
    <property type="term" value="F:ATP hydrolysis activity"/>
    <property type="evidence" value="ECO:0007669"/>
    <property type="project" value="InterPro"/>
</dbReference>
<dbReference type="Pfam" id="PF03459">
    <property type="entry name" value="TOBE"/>
    <property type="match status" value="1"/>
</dbReference>
<dbReference type="SMART" id="SM00382">
    <property type="entry name" value="AAA"/>
    <property type="match status" value="1"/>
</dbReference>
<dbReference type="AlphaFoldDB" id="A0A3B1BPT3"/>
<evidence type="ECO:0000256" key="3">
    <source>
        <dbReference type="ARBA" id="ARBA00022505"/>
    </source>
</evidence>
<evidence type="ECO:0000256" key="8">
    <source>
        <dbReference type="ARBA" id="ARBA00023136"/>
    </source>
</evidence>
<feature type="domain" description="ABC transporter" evidence="9">
    <location>
        <begin position="1"/>
        <end position="233"/>
    </location>
</feature>
<reference evidence="11" key="1">
    <citation type="submission" date="2018-06" db="EMBL/GenBank/DDBJ databases">
        <authorList>
            <person name="Zhirakovskaya E."/>
        </authorList>
    </citation>
    <scope>NUCLEOTIDE SEQUENCE</scope>
</reference>
<dbReference type="PROSITE" id="PS51866">
    <property type="entry name" value="MOP"/>
    <property type="match status" value="1"/>
</dbReference>
<evidence type="ECO:0000256" key="2">
    <source>
        <dbReference type="ARBA" id="ARBA00022475"/>
    </source>
</evidence>
<dbReference type="NCBIfam" id="TIGR02142">
    <property type="entry name" value="modC_ABC"/>
    <property type="match status" value="1"/>
</dbReference>
<dbReference type="Pfam" id="PF00005">
    <property type="entry name" value="ABC_tran"/>
    <property type="match status" value="1"/>
</dbReference>
<dbReference type="PANTHER" id="PTHR43514:SF10">
    <property type="entry name" value="MOLYBDENUM IMPORT ATP-BINDING PROTEIN MODC 2"/>
    <property type="match status" value="1"/>
</dbReference>
<accession>A0A3B1BPT3</accession>
<feature type="domain" description="Mop" evidence="10">
    <location>
        <begin position="292"/>
        <end position="357"/>
    </location>
</feature>
<dbReference type="InterPro" id="IPR003439">
    <property type="entry name" value="ABC_transporter-like_ATP-bd"/>
</dbReference>
<dbReference type="PANTHER" id="PTHR43514">
    <property type="entry name" value="ABC TRANSPORTER I FAMILY MEMBER 10"/>
    <property type="match status" value="1"/>
</dbReference>
<dbReference type="Gene3D" id="2.40.50.100">
    <property type="match status" value="1"/>
</dbReference>
<dbReference type="InterPro" id="IPR004606">
    <property type="entry name" value="Mop_domain"/>
</dbReference>
<evidence type="ECO:0000259" key="10">
    <source>
        <dbReference type="PROSITE" id="PS51866"/>
    </source>
</evidence>
<dbReference type="InterPro" id="IPR027417">
    <property type="entry name" value="P-loop_NTPase"/>
</dbReference>
<organism evidence="11">
    <name type="scientific">hydrothermal vent metagenome</name>
    <dbReference type="NCBI Taxonomy" id="652676"/>
    <lineage>
        <taxon>unclassified sequences</taxon>
        <taxon>metagenomes</taxon>
        <taxon>ecological metagenomes</taxon>
    </lineage>
</organism>
<protein>
    <submittedName>
        <fullName evidence="11">Molybdenum ABC transporter ATP-binding protein ModC</fullName>
    </submittedName>
</protein>
<dbReference type="SUPFAM" id="SSF52540">
    <property type="entry name" value="P-loop containing nucleoside triphosphate hydrolases"/>
    <property type="match status" value="1"/>
</dbReference>
<evidence type="ECO:0000259" key="9">
    <source>
        <dbReference type="PROSITE" id="PS50893"/>
    </source>
</evidence>
<dbReference type="InterPro" id="IPR050334">
    <property type="entry name" value="Molybdenum_import_ModC"/>
</dbReference>
<keyword evidence="4" id="KW-0997">Cell inner membrane</keyword>
<dbReference type="GO" id="GO:0015098">
    <property type="term" value="F:molybdate ion transmembrane transporter activity"/>
    <property type="evidence" value="ECO:0007669"/>
    <property type="project" value="InterPro"/>
</dbReference>
<sequence length="357" mass="38960">MSAIEVRLKSHLGNFSLEVAFNAPASGVTALFGPSGSGKTSVLRAVAGLLRSDQAHICINGEVWQDDRHFVPPHYRAIGYVFQEASLFPHLNVEQNLRYGLRRIKPDEQRIVFEEAVALLGIDDLLGRGVQRLSGGERQRVAIARALLTSPRLLLMDEPLSALDHSARQTILPYLERLCDELALPVLYVSHDPTEVARLADQLVLLDGGKVVAQGHASDLMTRLDLPPACFDHAEAILEGSVSAHDDTFQLTWIGMHGGRVAVPRQSIPVGHRARVAIQARDVSLSLSSHSDTSILNILPVEVIDTHEHGQTQLMVRLRLLDGQTLLSRITRRSAVALGIGEGIRVYAQVKSVALVG</sequence>
<evidence type="ECO:0000256" key="6">
    <source>
        <dbReference type="ARBA" id="ARBA00022840"/>
    </source>
</evidence>
<dbReference type="InterPro" id="IPR011868">
    <property type="entry name" value="ModC_ABC_ATP-bd"/>
</dbReference>
<dbReference type="InterPro" id="IPR003593">
    <property type="entry name" value="AAA+_ATPase"/>
</dbReference>
<keyword evidence="8" id="KW-0472">Membrane</keyword>